<accession>A0A1H4AXV5</accession>
<dbReference type="GO" id="GO:0016989">
    <property type="term" value="F:sigma factor antagonist activity"/>
    <property type="evidence" value="ECO:0007669"/>
    <property type="project" value="TreeGrafter"/>
</dbReference>
<dbReference type="Gene3D" id="3.55.50.30">
    <property type="match status" value="1"/>
</dbReference>
<dbReference type="EMBL" id="FNQY01000017">
    <property type="protein sequence ID" value="SEA40721.1"/>
    <property type="molecule type" value="Genomic_DNA"/>
</dbReference>
<name>A0A1H4AXV5_9BACT</name>
<dbReference type="OrthoDB" id="1099963at2"/>
<keyword evidence="5" id="KW-1185">Reference proteome</keyword>
<feature type="domain" description="FecR protein" evidence="2">
    <location>
        <begin position="178"/>
        <end position="274"/>
    </location>
</feature>
<reference evidence="4 5" key="1">
    <citation type="submission" date="2016-10" db="EMBL/GenBank/DDBJ databases">
        <authorList>
            <person name="de Groot N.N."/>
        </authorList>
    </citation>
    <scope>NUCLEOTIDE SEQUENCE [LARGE SCALE GENOMIC DNA]</scope>
    <source>
        <strain evidence="4 5">Vu-144</strain>
    </source>
</reference>
<dbReference type="PANTHER" id="PTHR30273">
    <property type="entry name" value="PERIPLASMIC SIGNAL SENSOR AND SIGMA FACTOR ACTIVATOR FECR-RELATED"/>
    <property type="match status" value="1"/>
</dbReference>
<feature type="transmembrane region" description="Helical" evidence="1">
    <location>
        <begin position="82"/>
        <end position="103"/>
    </location>
</feature>
<keyword evidence="1" id="KW-1133">Transmembrane helix</keyword>
<sequence length="380" mass="42199">MEQGQHKDVAYFEQLADRLLKGTITPEQRQQLDQWYMEHVGADAQIPSVYVHSEKEHEQVLLEKLKNRLVVPSGKSARHRPLFLWTATAAACLLLALLVTEIFKPANISKTENKSRLTALGDLAPGHAGAVLHLSNGSTLVLDSIEDGTLINQDGIQIVKENGQLKYIGTSDKVVYNDIVTQRGRQWKMTLPDGTEVWLNAQSSLHYPISFKGQKERIVQLTGEAYFKVAHNAMQPFKVLAGKTVIEDIGTAFNVNAYQDEPGIVTTLVEGVVKVDDILLKPGQQASQGSDGQIKLQMVNTSDYTAWVNGQLSLDNVTVKELMRQLSRWYDVDIIYKGDVSNIRLGGLIDKKVYLSDIISVLNAYGIHLKLVDNTLIVSP</sequence>
<dbReference type="PANTHER" id="PTHR30273:SF2">
    <property type="entry name" value="PROTEIN FECR"/>
    <property type="match status" value="1"/>
</dbReference>
<organism evidence="4 5">
    <name type="scientific">Arachidicoccus rhizosphaerae</name>
    <dbReference type="NCBI Taxonomy" id="551991"/>
    <lineage>
        <taxon>Bacteria</taxon>
        <taxon>Pseudomonadati</taxon>
        <taxon>Bacteroidota</taxon>
        <taxon>Chitinophagia</taxon>
        <taxon>Chitinophagales</taxon>
        <taxon>Chitinophagaceae</taxon>
        <taxon>Arachidicoccus</taxon>
    </lineage>
</organism>
<dbReference type="AlphaFoldDB" id="A0A1H4AXV5"/>
<dbReference type="InterPro" id="IPR012373">
    <property type="entry name" value="Ferrdict_sens_TM"/>
</dbReference>
<dbReference type="InterPro" id="IPR006860">
    <property type="entry name" value="FecR"/>
</dbReference>
<dbReference type="RefSeq" id="WP_091399601.1">
    <property type="nucleotide sequence ID" value="NZ_FNQY01000017.1"/>
</dbReference>
<evidence type="ECO:0000256" key="1">
    <source>
        <dbReference type="SAM" id="Phobius"/>
    </source>
</evidence>
<evidence type="ECO:0000313" key="5">
    <source>
        <dbReference type="Proteomes" id="UP000199041"/>
    </source>
</evidence>
<dbReference type="PIRSF" id="PIRSF018266">
    <property type="entry name" value="FecR"/>
    <property type="match status" value="1"/>
</dbReference>
<evidence type="ECO:0000259" key="2">
    <source>
        <dbReference type="Pfam" id="PF04773"/>
    </source>
</evidence>
<dbReference type="Proteomes" id="UP000199041">
    <property type="component" value="Unassembled WGS sequence"/>
</dbReference>
<protein>
    <submittedName>
        <fullName evidence="4">FecR protein</fullName>
    </submittedName>
</protein>
<dbReference type="STRING" id="551991.SAMN05192529_11721"/>
<dbReference type="Pfam" id="PF04773">
    <property type="entry name" value="FecR"/>
    <property type="match status" value="1"/>
</dbReference>
<evidence type="ECO:0000313" key="4">
    <source>
        <dbReference type="EMBL" id="SEA40721.1"/>
    </source>
</evidence>
<evidence type="ECO:0000259" key="3">
    <source>
        <dbReference type="Pfam" id="PF16344"/>
    </source>
</evidence>
<dbReference type="Gene3D" id="2.60.120.1440">
    <property type="match status" value="1"/>
</dbReference>
<dbReference type="InterPro" id="IPR032508">
    <property type="entry name" value="FecR_C"/>
</dbReference>
<feature type="domain" description="Protein FecR C-terminal" evidence="3">
    <location>
        <begin position="312"/>
        <end position="378"/>
    </location>
</feature>
<dbReference type="Pfam" id="PF16344">
    <property type="entry name" value="FecR_C"/>
    <property type="match status" value="1"/>
</dbReference>
<keyword evidence="1" id="KW-0812">Transmembrane</keyword>
<gene>
    <name evidence="4" type="ORF">SAMN05192529_11721</name>
</gene>
<keyword evidence="1" id="KW-0472">Membrane</keyword>
<proteinExistence type="predicted"/>